<accession>A0AAE4FQV0</accession>
<comment type="caution">
    <text evidence="1">The sequence shown here is derived from an EMBL/GenBank/DDBJ whole genome shotgun (WGS) entry which is preliminary data.</text>
</comment>
<dbReference type="AlphaFoldDB" id="A0AAE4FQV0"/>
<dbReference type="InterPro" id="IPR001707">
    <property type="entry name" value="Cmp_AcTrfase"/>
</dbReference>
<evidence type="ECO:0000313" key="1">
    <source>
        <dbReference type="EMBL" id="MDS3860599.1"/>
    </source>
</evidence>
<dbReference type="InterPro" id="IPR023213">
    <property type="entry name" value="CAT-like_dom_sf"/>
</dbReference>
<dbReference type="GO" id="GO:0008811">
    <property type="term" value="F:chloramphenicol O-acetyltransferase activity"/>
    <property type="evidence" value="ECO:0007669"/>
    <property type="project" value="InterPro"/>
</dbReference>
<dbReference type="PANTHER" id="PTHR38474:SF1">
    <property type="entry name" value="SLR0299 PROTEIN"/>
    <property type="match status" value="1"/>
</dbReference>
<gene>
    <name evidence="1" type="ORF">RIF25_07215</name>
</gene>
<dbReference type="Proteomes" id="UP001268256">
    <property type="component" value="Unassembled WGS sequence"/>
</dbReference>
<sequence length="229" mass="26702">MDFFERYEVVPLQLSEIAGDYQTWALDFFTHPGRVSNSYIDITVQLDISIASSIWQKKLANGKGTLTAWLIWNLLQSLKEFPCFQWRYINGQWFEVKNPPLFCPIAVNRADRFVNLILENPFKLAWVDFAETWDTLKQQIQLDGTFQTSDTSAFGFSQFIGNLPNLHFTSLTLHQPANFCQPFFYFGARRNNEPKAMIMPLAAKFHHGSCDPYVFDLLLQNYLQRLEKH</sequence>
<dbReference type="Gene3D" id="3.30.559.10">
    <property type="entry name" value="Chloramphenicol acetyltransferase-like domain"/>
    <property type="match status" value="1"/>
</dbReference>
<organism evidence="1 2">
    <name type="scientific">Pseudocalidococcus azoricus BACA0444</name>
    <dbReference type="NCBI Taxonomy" id="2918990"/>
    <lineage>
        <taxon>Bacteria</taxon>
        <taxon>Bacillati</taxon>
        <taxon>Cyanobacteriota</taxon>
        <taxon>Cyanophyceae</taxon>
        <taxon>Acaryochloridales</taxon>
        <taxon>Thermosynechococcaceae</taxon>
        <taxon>Pseudocalidococcus</taxon>
        <taxon>Pseudocalidococcus azoricus</taxon>
    </lineage>
</organism>
<evidence type="ECO:0000313" key="2">
    <source>
        <dbReference type="Proteomes" id="UP001268256"/>
    </source>
</evidence>
<dbReference type="EMBL" id="JAVMIP010000005">
    <property type="protein sequence ID" value="MDS3860599.1"/>
    <property type="molecule type" value="Genomic_DNA"/>
</dbReference>
<protein>
    <submittedName>
        <fullName evidence="1">CatA-like O-acetyltransferase</fullName>
    </submittedName>
</protein>
<keyword evidence="2" id="KW-1185">Reference proteome</keyword>
<proteinExistence type="predicted"/>
<dbReference type="SUPFAM" id="SSF52777">
    <property type="entry name" value="CoA-dependent acyltransferases"/>
    <property type="match status" value="1"/>
</dbReference>
<dbReference type="RefSeq" id="WP_322877872.1">
    <property type="nucleotide sequence ID" value="NZ_JAVMIP010000005.1"/>
</dbReference>
<name>A0AAE4FQV0_9CYAN</name>
<dbReference type="PANTHER" id="PTHR38474">
    <property type="entry name" value="SLR0299 PROTEIN"/>
    <property type="match status" value="1"/>
</dbReference>
<reference evidence="2" key="1">
    <citation type="submission" date="2023-07" db="EMBL/GenBank/DDBJ databases">
        <authorList>
            <person name="Luz R."/>
            <person name="Cordeiro R."/>
            <person name="Fonseca A."/>
            <person name="Goncalves V."/>
        </authorList>
    </citation>
    <scope>NUCLEOTIDE SEQUENCE [LARGE SCALE GENOMIC DNA]</scope>
    <source>
        <strain evidence="2">BACA0444</strain>
    </source>
</reference>